<evidence type="ECO:0000256" key="15">
    <source>
        <dbReference type="ARBA" id="ARBA00078013"/>
    </source>
</evidence>
<dbReference type="Gene3D" id="2.60.40.10">
    <property type="entry name" value="Immunoglobulins"/>
    <property type="match status" value="1"/>
</dbReference>
<comment type="catalytic activity">
    <reaction evidence="1">
        <text>Hydrolysis of terminal, non-reducing beta-D-glucosyl residues with release of beta-D-glucose.</text>
        <dbReference type="EC" id="3.2.1.21"/>
    </reaction>
</comment>
<dbReference type="Gene3D" id="3.20.20.300">
    <property type="entry name" value="Glycoside hydrolase, family 3, N-terminal domain"/>
    <property type="match status" value="1"/>
</dbReference>
<keyword evidence="6" id="KW-0964">Secreted</keyword>
<dbReference type="InterPro" id="IPR036962">
    <property type="entry name" value="Glyco_hydro_3_N_sf"/>
</dbReference>
<keyword evidence="10" id="KW-0325">Glycoprotein</keyword>
<evidence type="ECO:0000256" key="12">
    <source>
        <dbReference type="ARBA" id="ARBA00023295"/>
    </source>
</evidence>
<protein>
    <recommendedName>
        <fullName evidence="14">Beta-glucosidase cel3A</fullName>
        <ecNumber evidence="5">3.2.1.21</ecNumber>
    </recommendedName>
    <alternativeName>
        <fullName evidence="15">Beta-D-glucoside glucohydrolase cel3A</fullName>
    </alternativeName>
    <alternativeName>
        <fullName evidence="17">Cellobiase cel3A</fullName>
    </alternativeName>
    <alternativeName>
        <fullName evidence="16">Gentiobiase cel3A</fullName>
    </alternativeName>
</protein>
<evidence type="ECO:0000256" key="11">
    <source>
        <dbReference type="ARBA" id="ARBA00023277"/>
    </source>
</evidence>
<evidence type="ECO:0000256" key="3">
    <source>
        <dbReference type="ARBA" id="ARBA00004987"/>
    </source>
</evidence>
<dbReference type="FunFam" id="3.20.20.300:FF:000002">
    <property type="entry name" value="Probable beta-glucosidase"/>
    <property type="match status" value="1"/>
</dbReference>
<sequence length="738" mass="78574">MRSFSTATTLALAALPFASAQLSWEEAYAKAEAAVSKLSLADKADIVTGTGWKQGVCVGNTVPIDSIGYPALCLQDGPLGIRYATNSTAFTPAIQAASTWDIDLIRQREQFHAEEARALGIHVLLGPACGTLGKIPEAGRGFEGWGPDPYLAGIGAGASVAAIQAAGVQATIKHFIANEQETSRMIISSNVDDKTMHEIYLWPFYDAVHAGVAAAMCSYNKIDGTWACESDIMDKFLKRQLGFKGYIMSDWTAQHSTVKSALAGLDMSMPGSGFEQDDVYWGPQLEAAVDAGDIPQSRVDDMVTRILAGWYKLEQEKGYPSTDLTREVEGNHHTNVRACARDGTVLLKNDDGILPLSGPANIAVIGSDAVAGNHSRNLCNSQACNDGALGMGWGSGAANYTYFVTPIDAISKIDGINVTLSGTDDAGKGAAAAADADLALVFITSDSGEGNRTVEGSDGDRLDLTPWHHGNELVRAVAEANENVIVVIHSVGPVILSEILSLPSVKAIVWAGLPSSESGNALVDIVWGGTSPSGKLVYTIAKKAGDYNATIIQGDEDNFEEGVYIDYRHFDHAGIEPEYEFGFGLCESLEVPSPTTMMQLLICLFSTAYTNFSYADLTVNSRAKPGLIGQDGLHDLFEDVASVTATVKNTGAVAGSEVAQLYISYPKSAAQPPKQLRGFDKLPLKVGESGTAIFSIRKRDLAVWDTKAEQWTIPRGIYSILVGASSRDIRLEGKIEIA</sequence>
<dbReference type="PRINTS" id="PR00133">
    <property type="entry name" value="GLHYDRLASE3"/>
</dbReference>
<dbReference type="AlphaFoldDB" id="A0A9P5D309"/>
<dbReference type="EC" id="3.2.1.21" evidence="5"/>
<evidence type="ECO:0000256" key="10">
    <source>
        <dbReference type="ARBA" id="ARBA00023180"/>
    </source>
</evidence>
<evidence type="ECO:0000256" key="9">
    <source>
        <dbReference type="ARBA" id="ARBA00023001"/>
    </source>
</evidence>
<evidence type="ECO:0000256" key="1">
    <source>
        <dbReference type="ARBA" id="ARBA00000448"/>
    </source>
</evidence>
<keyword evidence="9" id="KW-0136">Cellulose degradation</keyword>
<dbReference type="OrthoDB" id="416222at2759"/>
<keyword evidence="7 18" id="KW-0732">Signal</keyword>
<keyword evidence="21" id="KW-1185">Reference proteome</keyword>
<keyword evidence="8" id="KW-0378">Hydrolase</keyword>
<dbReference type="Proteomes" id="UP000749293">
    <property type="component" value="Unassembled WGS sequence"/>
</dbReference>
<dbReference type="GO" id="GO:0030245">
    <property type="term" value="P:cellulose catabolic process"/>
    <property type="evidence" value="ECO:0007669"/>
    <property type="project" value="UniProtKB-KW"/>
</dbReference>
<dbReference type="RefSeq" id="XP_035320693.1">
    <property type="nucleotide sequence ID" value="XM_035469599.1"/>
</dbReference>
<dbReference type="InterPro" id="IPR001764">
    <property type="entry name" value="Glyco_hydro_3_N"/>
</dbReference>
<evidence type="ECO:0000256" key="18">
    <source>
        <dbReference type="SAM" id="SignalP"/>
    </source>
</evidence>
<dbReference type="SUPFAM" id="SSF52279">
    <property type="entry name" value="Beta-D-glucan exohydrolase, C-terminal domain"/>
    <property type="match status" value="1"/>
</dbReference>
<comment type="caution">
    <text evidence="20">The sequence shown here is derived from an EMBL/GenBank/DDBJ whole genome shotgun (WGS) entry which is preliminary data.</text>
</comment>
<evidence type="ECO:0000256" key="8">
    <source>
        <dbReference type="ARBA" id="ARBA00022801"/>
    </source>
</evidence>
<dbReference type="Pfam" id="PF01915">
    <property type="entry name" value="Glyco_hydro_3_C"/>
    <property type="match status" value="1"/>
</dbReference>
<dbReference type="InterPro" id="IPR017853">
    <property type="entry name" value="GH"/>
</dbReference>
<dbReference type="Gene3D" id="3.40.50.1700">
    <property type="entry name" value="Glycoside hydrolase family 3 C-terminal domain"/>
    <property type="match status" value="1"/>
</dbReference>
<evidence type="ECO:0000256" key="4">
    <source>
        <dbReference type="ARBA" id="ARBA00005336"/>
    </source>
</evidence>
<dbReference type="SUPFAM" id="SSF51445">
    <property type="entry name" value="(Trans)glycosidases"/>
    <property type="match status" value="1"/>
</dbReference>
<dbReference type="EMBL" id="JAANYQ010000010">
    <property type="protein sequence ID" value="KAF4122041.1"/>
    <property type="molecule type" value="Genomic_DNA"/>
</dbReference>
<dbReference type="GeneID" id="55973857"/>
<evidence type="ECO:0000259" key="19">
    <source>
        <dbReference type="SMART" id="SM01217"/>
    </source>
</evidence>
<comment type="pathway">
    <text evidence="3">Glycan metabolism; cellulose degradation.</text>
</comment>
<feature type="domain" description="Fibronectin type III-like" evidence="19">
    <location>
        <begin position="657"/>
        <end position="726"/>
    </location>
</feature>
<comment type="subcellular location">
    <subcellularLocation>
        <location evidence="2">Secreted</location>
    </subcellularLocation>
</comment>
<evidence type="ECO:0000256" key="7">
    <source>
        <dbReference type="ARBA" id="ARBA00022729"/>
    </source>
</evidence>
<feature type="chain" id="PRO_5040407229" description="Beta-glucosidase cel3A" evidence="18">
    <location>
        <begin position="21"/>
        <end position="738"/>
    </location>
</feature>
<evidence type="ECO:0000256" key="14">
    <source>
        <dbReference type="ARBA" id="ARBA00070030"/>
    </source>
</evidence>
<proteinExistence type="inferred from homology"/>
<dbReference type="InterPro" id="IPR036881">
    <property type="entry name" value="Glyco_hydro_3_C_sf"/>
</dbReference>
<keyword evidence="12" id="KW-0326">Glycosidase</keyword>
<gene>
    <name evidence="20" type="ORF">GMORB2_7634</name>
</gene>
<dbReference type="InterPro" id="IPR002772">
    <property type="entry name" value="Glyco_hydro_3_C"/>
</dbReference>
<dbReference type="GO" id="GO:0005576">
    <property type="term" value="C:extracellular region"/>
    <property type="evidence" value="ECO:0007669"/>
    <property type="project" value="UniProtKB-SubCell"/>
</dbReference>
<feature type="signal peptide" evidence="18">
    <location>
        <begin position="1"/>
        <end position="20"/>
    </location>
</feature>
<reference evidence="20" key="1">
    <citation type="submission" date="2020-03" db="EMBL/GenBank/DDBJ databases">
        <title>Site-based positive gene gene selection in Geosmithia morbida across the United States reveals a broad range of putative effectors and factors for local host and environmental adapation.</title>
        <authorList>
            <person name="Onufrak A."/>
            <person name="Murdoch R.W."/>
            <person name="Gazis R."/>
            <person name="Huff M."/>
            <person name="Staton M."/>
            <person name="Klingeman W."/>
            <person name="Hadziabdic D."/>
        </authorList>
    </citation>
    <scope>NUCLEOTIDE SEQUENCE</scope>
    <source>
        <strain evidence="20">1262</strain>
    </source>
</reference>
<dbReference type="SMART" id="SM01217">
    <property type="entry name" value="Fn3_like"/>
    <property type="match status" value="1"/>
</dbReference>
<dbReference type="InterPro" id="IPR050288">
    <property type="entry name" value="Cellulose_deg_GH3"/>
</dbReference>
<accession>A0A9P5D309</accession>
<evidence type="ECO:0000313" key="20">
    <source>
        <dbReference type="EMBL" id="KAF4122041.1"/>
    </source>
</evidence>
<organism evidence="20 21">
    <name type="scientific">Geosmithia morbida</name>
    <dbReference type="NCBI Taxonomy" id="1094350"/>
    <lineage>
        <taxon>Eukaryota</taxon>
        <taxon>Fungi</taxon>
        <taxon>Dikarya</taxon>
        <taxon>Ascomycota</taxon>
        <taxon>Pezizomycotina</taxon>
        <taxon>Sordariomycetes</taxon>
        <taxon>Hypocreomycetidae</taxon>
        <taxon>Hypocreales</taxon>
        <taxon>Bionectriaceae</taxon>
        <taxon>Geosmithia</taxon>
    </lineage>
</organism>
<dbReference type="PANTHER" id="PTHR42715:SF28">
    <property type="entry name" value="BETA-GLUCOSIDASE L-RELATED"/>
    <property type="match status" value="1"/>
</dbReference>
<name>A0A9P5D309_9HYPO</name>
<dbReference type="PANTHER" id="PTHR42715">
    <property type="entry name" value="BETA-GLUCOSIDASE"/>
    <property type="match status" value="1"/>
</dbReference>
<dbReference type="Pfam" id="PF00933">
    <property type="entry name" value="Glyco_hydro_3"/>
    <property type="match status" value="1"/>
</dbReference>
<keyword evidence="11" id="KW-0119">Carbohydrate metabolism</keyword>
<evidence type="ECO:0000256" key="5">
    <source>
        <dbReference type="ARBA" id="ARBA00012744"/>
    </source>
</evidence>
<evidence type="ECO:0000256" key="13">
    <source>
        <dbReference type="ARBA" id="ARBA00023326"/>
    </source>
</evidence>
<keyword evidence="13" id="KW-0624">Polysaccharide degradation</keyword>
<dbReference type="InterPro" id="IPR026891">
    <property type="entry name" value="Fn3-like"/>
</dbReference>
<dbReference type="InterPro" id="IPR013783">
    <property type="entry name" value="Ig-like_fold"/>
</dbReference>
<comment type="similarity">
    <text evidence="4">Belongs to the glycosyl hydrolase 3 family.</text>
</comment>
<evidence type="ECO:0000256" key="17">
    <source>
        <dbReference type="ARBA" id="ARBA00083611"/>
    </source>
</evidence>
<dbReference type="FunFam" id="3.40.50.1700:FF:000003">
    <property type="entry name" value="Probable beta-glucosidase"/>
    <property type="match status" value="1"/>
</dbReference>
<evidence type="ECO:0000313" key="21">
    <source>
        <dbReference type="Proteomes" id="UP000749293"/>
    </source>
</evidence>
<evidence type="ECO:0000256" key="6">
    <source>
        <dbReference type="ARBA" id="ARBA00022525"/>
    </source>
</evidence>
<dbReference type="GO" id="GO:0008422">
    <property type="term" value="F:beta-glucosidase activity"/>
    <property type="evidence" value="ECO:0007669"/>
    <property type="project" value="UniProtKB-EC"/>
</dbReference>
<dbReference type="Pfam" id="PF14310">
    <property type="entry name" value="Fn3-like"/>
    <property type="match status" value="1"/>
</dbReference>
<evidence type="ECO:0000256" key="2">
    <source>
        <dbReference type="ARBA" id="ARBA00004613"/>
    </source>
</evidence>
<evidence type="ECO:0000256" key="16">
    <source>
        <dbReference type="ARBA" id="ARBA00083231"/>
    </source>
</evidence>